<dbReference type="InterPro" id="IPR000408">
    <property type="entry name" value="Reg_chr_condens"/>
</dbReference>
<dbReference type="Pfam" id="PF13149">
    <property type="entry name" value="Mfa_like_1"/>
    <property type="match status" value="1"/>
</dbReference>
<dbReference type="CDD" id="cd13120">
    <property type="entry name" value="BF2867_like_N"/>
    <property type="match status" value="1"/>
</dbReference>
<dbReference type="PANTHER" id="PTHR45982:SF1">
    <property type="entry name" value="REGULATOR OF CHROMOSOME CONDENSATION"/>
    <property type="match status" value="1"/>
</dbReference>
<dbReference type="InterPro" id="IPR058923">
    <property type="entry name" value="RCC1-like_dom"/>
</dbReference>
<dbReference type="InterPro" id="IPR042278">
    <property type="entry name" value="Mfa-like_1_N"/>
</dbReference>
<dbReference type="Pfam" id="PF25390">
    <property type="entry name" value="WD40_RLD"/>
    <property type="match status" value="1"/>
</dbReference>
<evidence type="ECO:0000256" key="2">
    <source>
        <dbReference type="ARBA" id="ARBA00022737"/>
    </source>
</evidence>
<dbReference type="InterPro" id="IPR051553">
    <property type="entry name" value="Ran_GTPase-activating"/>
</dbReference>
<dbReference type="Gene3D" id="2.130.10.30">
    <property type="entry name" value="Regulator of chromosome condensation 1/beta-lactamase-inhibitor protein II"/>
    <property type="match status" value="2"/>
</dbReference>
<evidence type="ECO:0000313" key="6">
    <source>
        <dbReference type="Proteomes" id="UP000007939"/>
    </source>
</evidence>
<evidence type="ECO:0000256" key="1">
    <source>
        <dbReference type="ARBA" id="ARBA00022658"/>
    </source>
</evidence>
<feature type="transmembrane region" description="Helical" evidence="3">
    <location>
        <begin position="16"/>
        <end position="34"/>
    </location>
</feature>
<protein>
    <submittedName>
        <fullName evidence="5">Regulator of chromosome condensation RCC1</fullName>
    </submittedName>
</protein>
<dbReference type="PANTHER" id="PTHR45982">
    <property type="entry name" value="REGULATOR OF CHROMOSOME CONDENSATION"/>
    <property type="match status" value="1"/>
</dbReference>
<dbReference type="InterPro" id="IPR025049">
    <property type="entry name" value="Mfa-like_1"/>
</dbReference>
<evidence type="ECO:0000313" key="5">
    <source>
        <dbReference type="EMBL" id="AEC02809.1"/>
    </source>
</evidence>
<dbReference type="Proteomes" id="UP000007939">
    <property type="component" value="Chromosome"/>
</dbReference>
<dbReference type="SUPFAM" id="SSF50985">
    <property type="entry name" value="RCC1/BLIP-II"/>
    <property type="match status" value="2"/>
</dbReference>
<dbReference type="KEGG" id="scc:Spico_1608"/>
<dbReference type="PROSITE" id="PS50012">
    <property type="entry name" value="RCC1_3"/>
    <property type="match status" value="7"/>
</dbReference>
<organism evidence="5 6">
    <name type="scientific">Parasphaerochaeta coccoides (strain ATCC BAA-1237 / DSM 17374 / SPN1)</name>
    <name type="common">Sphaerochaeta coccoides</name>
    <dbReference type="NCBI Taxonomy" id="760011"/>
    <lineage>
        <taxon>Bacteria</taxon>
        <taxon>Pseudomonadati</taxon>
        <taxon>Spirochaetota</taxon>
        <taxon>Spirochaetia</taxon>
        <taxon>Spirochaetales</taxon>
        <taxon>Sphaerochaetaceae</taxon>
        <taxon>Parasphaerochaeta</taxon>
    </lineage>
</organism>
<reference evidence="6" key="1">
    <citation type="submission" date="2011-04" db="EMBL/GenBank/DDBJ databases">
        <title>The complete genome of Spirochaeta coccoides DSM 17374.</title>
        <authorList>
            <person name="Lucas S."/>
            <person name="Copeland A."/>
            <person name="Lapidus A."/>
            <person name="Bruce D."/>
            <person name="Goodwin L."/>
            <person name="Pitluck S."/>
            <person name="Peters L."/>
            <person name="Kyrpides N."/>
            <person name="Mavromatis K."/>
            <person name="Pagani I."/>
            <person name="Ivanova N."/>
            <person name="Ovchinnikova G."/>
            <person name="Lu M."/>
            <person name="Detter J.C."/>
            <person name="Tapia R."/>
            <person name="Han C."/>
            <person name="Land M."/>
            <person name="Hauser L."/>
            <person name="Markowitz V."/>
            <person name="Cheng J.-F."/>
            <person name="Hugenholtz P."/>
            <person name="Woyke T."/>
            <person name="Wu D."/>
            <person name="Spring S."/>
            <person name="Schroeder M."/>
            <person name="Brambilla E."/>
            <person name="Klenk H.-P."/>
            <person name="Eisen J.A."/>
        </authorList>
    </citation>
    <scope>NUCLEOTIDE SEQUENCE [LARGE SCALE GENOMIC DNA]</scope>
    <source>
        <strain evidence="6">ATCC BAA-1237 / DSM 17374 / SPN1</strain>
    </source>
</reference>
<proteinExistence type="predicted"/>
<gene>
    <name evidence="5" type="ordered locus">Spico_1608</name>
</gene>
<dbReference type="EMBL" id="CP002659">
    <property type="protein sequence ID" value="AEC02809.1"/>
    <property type="molecule type" value="Genomic_DNA"/>
</dbReference>
<dbReference type="eggNOG" id="COG5184">
    <property type="taxonomic scope" value="Bacteria"/>
</dbReference>
<dbReference type="GO" id="GO:0005085">
    <property type="term" value="F:guanyl-nucleotide exchange factor activity"/>
    <property type="evidence" value="ECO:0007669"/>
    <property type="project" value="TreeGrafter"/>
</dbReference>
<dbReference type="Pfam" id="PF13540">
    <property type="entry name" value="RCC1_2"/>
    <property type="match status" value="2"/>
</dbReference>
<dbReference type="STRING" id="760011.Spico_1608"/>
<dbReference type="PROSITE" id="PS51257">
    <property type="entry name" value="PROKAR_LIPOPROTEIN"/>
    <property type="match status" value="1"/>
</dbReference>
<sequence>MRERERERERESRESKLSVMVFLTILMLLITFISCDNKLNVSHTNAVRFSTEIGRKATANSEWQADDEVGIYMLEHGTGTAATTAPERANRHYTADTASQTSGFTPATTADTLKWNDIAANANDTFDFIAYYPWAYLAHTEDGAGTTSFYDTDTLYIDINRDRGTHEQDTGKADVLWGRTDTVQNNTSTVHLKLDHMLSRLIVNIAPSTTVDAVAINDATAFVATVKGLDNITTMSLDDGSLADVSGLAAPIAMKDISDTLTTTERAEGKRRFEAVLIPVGNTDALANVSLEFTLSGGARAGTYTWKPSTTGAVAEGDKHLIHFDKGKQHVYNMTLNTDDEEVAVASIQIEIGEWDEGDGINGAATFKPYRAVSAGSNHTMILKNNGTLWATGWNNTGQLGDSTTDDRNTPEQVWDSTDGSVRMADVAAVSTGPGHTMILKKDGTLWATGLNEYGQLGDGTMTTIRTPPVQVKASTDDNDFMTDVAAVSAGLYHTTILKKDGTLWATGYNNDGQLGVGAVATYTTSIPVQVKGSGGVGFMTDVAAVSTKQNHTMILKKDGTLWATGYNYYGQLGDGTTTRRTTPVRVKASIAENDFMTDVAAVSAGSWHTMILKKDGTLWATGFNNYGQLGVGDTTDRSTPVQVWDSTDGSMKMTNVAAVYAGMGHTMILKKDGTLWATGNNANGQLGIGDTPAQISIPVQVKGANGVGFMTDVAAVSVGIYHTMILKKDGTLWATGRNNYGQLGLGNITIRRTPVQVIF</sequence>
<keyword evidence="6" id="KW-1185">Reference proteome</keyword>
<keyword evidence="3" id="KW-0812">Transmembrane</keyword>
<evidence type="ECO:0000259" key="4">
    <source>
        <dbReference type="Pfam" id="PF25390"/>
    </source>
</evidence>
<keyword evidence="2" id="KW-0677">Repeat</keyword>
<accession>F4GJR2</accession>
<name>F4GJR2_PARC1</name>
<reference evidence="5 6" key="2">
    <citation type="journal article" date="2012" name="Stand. Genomic Sci.">
        <title>Complete genome sequence of the termite hindgut bacterium Spirochaeta coccoides type strain (SPN1(T)), reclassification in the genus Sphaerochaeta as Sphaerochaeta coccoides comb. nov. and emendations of the family Spirochaetaceae and the genus Sphaerochaeta.</title>
        <authorList>
            <person name="Abt B."/>
            <person name="Han C."/>
            <person name="Scheuner C."/>
            <person name="Lu M."/>
            <person name="Lapidus A."/>
            <person name="Nolan M."/>
            <person name="Lucas S."/>
            <person name="Hammon N."/>
            <person name="Deshpande S."/>
            <person name="Cheng J.F."/>
            <person name="Tapia R."/>
            <person name="Goodwin L.A."/>
            <person name="Pitluck S."/>
            <person name="Liolios K."/>
            <person name="Pagani I."/>
            <person name="Ivanova N."/>
            <person name="Mavromatis K."/>
            <person name="Mikhailova N."/>
            <person name="Huntemann M."/>
            <person name="Pati A."/>
            <person name="Chen A."/>
            <person name="Palaniappan K."/>
            <person name="Land M."/>
            <person name="Hauser L."/>
            <person name="Brambilla E.M."/>
            <person name="Rohde M."/>
            <person name="Spring S."/>
            <person name="Gronow S."/>
            <person name="Goker M."/>
            <person name="Woyke T."/>
            <person name="Bristow J."/>
            <person name="Eisen J.A."/>
            <person name="Markowitz V."/>
            <person name="Hugenholtz P."/>
            <person name="Kyrpides N.C."/>
            <person name="Klenk H.P."/>
            <person name="Detter J.C."/>
        </authorList>
    </citation>
    <scope>NUCLEOTIDE SEQUENCE [LARGE SCALE GENOMIC DNA]</scope>
    <source>
        <strain evidence="6">ATCC BAA-1237 / DSM 17374 / SPN1</strain>
    </source>
</reference>
<dbReference type="Gene3D" id="2.60.40.2620">
    <property type="entry name" value="Fimbrillin-like"/>
    <property type="match status" value="1"/>
</dbReference>
<keyword evidence="1" id="KW-0344">Guanine-nucleotide releasing factor</keyword>
<keyword evidence="3" id="KW-1133">Transmembrane helix</keyword>
<evidence type="ECO:0000256" key="3">
    <source>
        <dbReference type="SAM" id="Phobius"/>
    </source>
</evidence>
<dbReference type="PRINTS" id="PR00633">
    <property type="entry name" value="RCCNDNSATION"/>
</dbReference>
<dbReference type="CDD" id="cd13121">
    <property type="entry name" value="BF2867_like_C"/>
    <property type="match status" value="1"/>
</dbReference>
<dbReference type="GO" id="GO:0005737">
    <property type="term" value="C:cytoplasm"/>
    <property type="evidence" value="ECO:0007669"/>
    <property type="project" value="TreeGrafter"/>
</dbReference>
<keyword evidence="3" id="KW-0472">Membrane</keyword>
<dbReference type="InterPro" id="IPR009091">
    <property type="entry name" value="RCC1/BLIP-II"/>
</dbReference>
<dbReference type="HOGENOM" id="CLU_019687_0_0_12"/>
<feature type="domain" description="RCC1-like" evidence="4">
    <location>
        <begin position="483"/>
        <end position="758"/>
    </location>
</feature>
<dbReference type="AlphaFoldDB" id="F4GJR2"/>